<feature type="signal peptide" evidence="2">
    <location>
        <begin position="1"/>
        <end position="33"/>
    </location>
</feature>
<protein>
    <recommendedName>
        <fullName evidence="5">Porin</fullName>
    </recommendedName>
</protein>
<sequence>MAFSFRRTTGLPKALLATTTLVSLLPLCGHALAADQMQIMERQIQAMQAQLSSMKKEHAEEVKRARAVLAHQREEAENNPYGQRSKMIGRPQSDSKIHTGGITIASMLAPPQTASTPYGQITGTPPAHSSLYGPLRRGQIQVGGVRITLGGFAEAATMFRSRNTASDISTGFNAIPWGNNAAYHMNEFHQSERQSRLAALVEGKITSKLEADAYVETDFQGAGSASNSRQSNSYVLRARLFYGELKDQADDLQILGGQNWSLITMFNKGMSARDEQIPLSIEAQYVPGFNWTRNSQVRIVKGFDNSRYHVGLSIENPSAVPTGTPYEPTGTTVTYKESGANVNNPDTYYATDVAPDIVTKFAADPGWGHYEVTGVMRFLHDRTSVLGGGQSHTSVAGGGGGALLLPLIKDKLYFQASGLVGVGIGRYGTSNIPDYSFNQNGSPHPLPEANVLLGLYGNPVKALTLYGYVGAETVRSRAAYNVNGKAYGYGNPLYNMSGCNTELSSLCAASGNVRTVAQATTGFWYNAFKGNYGTVRVGAQYSYTYVEAFSGVGGTPHTDDNMVFLSFRYMPFN</sequence>
<evidence type="ECO:0000256" key="2">
    <source>
        <dbReference type="SAM" id="SignalP"/>
    </source>
</evidence>
<dbReference type="Proteomes" id="UP000075636">
    <property type="component" value="Unassembled WGS sequence"/>
</dbReference>
<evidence type="ECO:0000313" key="3">
    <source>
        <dbReference type="EMBL" id="KXV48336.1"/>
    </source>
</evidence>
<organism evidence="3 4">
    <name type="scientific">Gluconobacter albidus</name>
    <dbReference type="NCBI Taxonomy" id="318683"/>
    <lineage>
        <taxon>Bacteria</taxon>
        <taxon>Pseudomonadati</taxon>
        <taxon>Pseudomonadota</taxon>
        <taxon>Alphaproteobacteria</taxon>
        <taxon>Acetobacterales</taxon>
        <taxon>Acetobacteraceae</taxon>
        <taxon>Gluconobacter</taxon>
    </lineage>
</organism>
<proteinExistence type="predicted"/>
<name>A0A149TJD8_9PROT</name>
<dbReference type="RefSeq" id="WP_062107773.1">
    <property type="nucleotide sequence ID" value="NZ_LHZR01000104.1"/>
</dbReference>
<evidence type="ECO:0000313" key="4">
    <source>
        <dbReference type="Proteomes" id="UP000075636"/>
    </source>
</evidence>
<evidence type="ECO:0008006" key="5">
    <source>
        <dbReference type="Google" id="ProtNLM"/>
    </source>
</evidence>
<dbReference type="PATRIC" id="fig|318683.6.peg.1047"/>
<dbReference type="AlphaFoldDB" id="A0A149TJD8"/>
<dbReference type="EMBL" id="LHZR01000104">
    <property type="protein sequence ID" value="KXV48336.1"/>
    <property type="molecule type" value="Genomic_DNA"/>
</dbReference>
<evidence type="ECO:0000256" key="1">
    <source>
        <dbReference type="SAM" id="Coils"/>
    </source>
</evidence>
<comment type="caution">
    <text evidence="3">The sequence shown here is derived from an EMBL/GenBank/DDBJ whole genome shotgun (WGS) entry which is preliminary data.</text>
</comment>
<keyword evidence="1" id="KW-0175">Coiled coil</keyword>
<reference evidence="3 4" key="1">
    <citation type="submission" date="2015-06" db="EMBL/GenBank/DDBJ databases">
        <title>Improved classification and identification of acetic acid bacteria using matrix-assisted laser desorption/ionization time-of-flight mass spectrometry; Gluconobacter nephelii and Gluconobacter uchimurae are later heterotypic synonyms of Gluconobacter japonicus and Gluconobacter oxydans, respectively.</title>
        <authorList>
            <person name="Li L."/>
            <person name="Cleenwerck I."/>
            <person name="De Vuyst L."/>
            <person name="Vandamme P."/>
        </authorList>
    </citation>
    <scope>NUCLEOTIDE SEQUENCE [LARGE SCALE GENOMIC DNA]</scope>
    <source>
        <strain evidence="3 4">LMG 1768</strain>
    </source>
</reference>
<keyword evidence="2" id="KW-0732">Signal</keyword>
<feature type="chain" id="PRO_5007555627" description="Porin" evidence="2">
    <location>
        <begin position="34"/>
        <end position="573"/>
    </location>
</feature>
<feature type="coiled-coil region" evidence="1">
    <location>
        <begin position="30"/>
        <end position="79"/>
    </location>
</feature>
<accession>A0A149TJD8</accession>
<gene>
    <name evidence="3" type="ORF">AD945_07665</name>
</gene>